<feature type="transmembrane region" description="Helical" evidence="1">
    <location>
        <begin position="48"/>
        <end position="67"/>
    </location>
</feature>
<keyword evidence="3" id="KW-1185">Reference proteome</keyword>
<evidence type="ECO:0000256" key="1">
    <source>
        <dbReference type="SAM" id="Phobius"/>
    </source>
</evidence>
<evidence type="ECO:0000313" key="2">
    <source>
        <dbReference type="EMBL" id="CAK8688994.1"/>
    </source>
</evidence>
<dbReference type="Proteomes" id="UP001642483">
    <property type="component" value="Unassembled WGS sequence"/>
</dbReference>
<keyword evidence="1" id="KW-0812">Transmembrane</keyword>
<keyword evidence="1" id="KW-0472">Membrane</keyword>
<dbReference type="EMBL" id="CAWYQH010000108">
    <property type="protein sequence ID" value="CAK8688994.1"/>
    <property type="molecule type" value="Genomic_DNA"/>
</dbReference>
<reference evidence="2 3" key="1">
    <citation type="submission" date="2024-02" db="EMBL/GenBank/DDBJ databases">
        <authorList>
            <person name="Daric V."/>
            <person name="Darras S."/>
        </authorList>
    </citation>
    <scope>NUCLEOTIDE SEQUENCE [LARGE SCALE GENOMIC DNA]</scope>
</reference>
<evidence type="ECO:0000313" key="3">
    <source>
        <dbReference type="Proteomes" id="UP001642483"/>
    </source>
</evidence>
<comment type="caution">
    <text evidence="2">The sequence shown here is derived from an EMBL/GenBank/DDBJ whole genome shotgun (WGS) entry which is preliminary data.</text>
</comment>
<gene>
    <name evidence="2" type="ORF">CVLEPA_LOCUS20986</name>
</gene>
<name>A0ABP0GEC4_CLALP</name>
<sequence>MTLSQVIDDEVDSLVDWNGGSTTSTIESILRTTTVHDHFEDFDFHPGWTTLVSCAGFMLLLLLYLILERMTGSYCPREEMTTEKGKLTKQVLMVQSAHYSKRDSAGGRPKTSIITQPIHFTETV</sequence>
<accession>A0ABP0GEC4</accession>
<keyword evidence="1" id="KW-1133">Transmembrane helix</keyword>
<proteinExistence type="predicted"/>
<protein>
    <submittedName>
        <fullName evidence="2">Uncharacterized protein</fullName>
    </submittedName>
</protein>
<organism evidence="2 3">
    <name type="scientific">Clavelina lepadiformis</name>
    <name type="common">Light-bulb sea squirt</name>
    <name type="synonym">Ascidia lepadiformis</name>
    <dbReference type="NCBI Taxonomy" id="159417"/>
    <lineage>
        <taxon>Eukaryota</taxon>
        <taxon>Metazoa</taxon>
        <taxon>Chordata</taxon>
        <taxon>Tunicata</taxon>
        <taxon>Ascidiacea</taxon>
        <taxon>Aplousobranchia</taxon>
        <taxon>Clavelinidae</taxon>
        <taxon>Clavelina</taxon>
    </lineage>
</organism>